<keyword evidence="1" id="KW-1133">Transmembrane helix</keyword>
<reference evidence="2" key="1">
    <citation type="submission" date="2021-01" db="EMBL/GenBank/DDBJ databases">
        <authorList>
            <person name="Corre E."/>
            <person name="Pelletier E."/>
            <person name="Niang G."/>
            <person name="Scheremetjew M."/>
            <person name="Finn R."/>
            <person name="Kale V."/>
            <person name="Holt S."/>
            <person name="Cochrane G."/>
            <person name="Meng A."/>
            <person name="Brown T."/>
            <person name="Cohen L."/>
        </authorList>
    </citation>
    <scope>NUCLEOTIDE SEQUENCE</scope>
    <source>
        <strain evidence="2">S3</strain>
    </source>
</reference>
<dbReference type="AlphaFoldDB" id="A0A7S3IHY4"/>
<evidence type="ECO:0000313" key="2">
    <source>
        <dbReference type="EMBL" id="CAE0324080.1"/>
    </source>
</evidence>
<feature type="transmembrane region" description="Helical" evidence="1">
    <location>
        <begin position="138"/>
        <end position="157"/>
    </location>
</feature>
<feature type="transmembrane region" description="Helical" evidence="1">
    <location>
        <begin position="62"/>
        <end position="82"/>
    </location>
</feature>
<sequence length="244" mass="28986">MSPDRLKELRLFNFWGLLFTISALLAGTLVYSSKAFPTEEEAVEGNPDYPKQKFRCCRAWKIYSFLFPVTIITEFVLTVYYWVFLWHGYCEIDGTRYEGDDWPARCYSIVFDHSIPLLTLTIDLFLNMQPFIRRHVTMMTFLVFVYIVFNFLWTIITKNPIYDTMDWKSLKGIATPIILLFMVPIIYFIFEKLNNRIKMLMCRQKNIVEIAEGKAWLEKQQLQHEEFEADAQGRLDLMAKFNQV</sequence>
<protein>
    <submittedName>
        <fullName evidence="2">Uncharacterized protein</fullName>
    </submittedName>
</protein>
<gene>
    <name evidence="2" type="ORF">SINC0208_LOCUS4666</name>
</gene>
<feature type="transmembrane region" description="Helical" evidence="1">
    <location>
        <begin position="169"/>
        <end position="190"/>
    </location>
</feature>
<keyword evidence="1" id="KW-0812">Transmembrane</keyword>
<organism evidence="2">
    <name type="scientific">Strombidium inclinatum</name>
    <dbReference type="NCBI Taxonomy" id="197538"/>
    <lineage>
        <taxon>Eukaryota</taxon>
        <taxon>Sar</taxon>
        <taxon>Alveolata</taxon>
        <taxon>Ciliophora</taxon>
        <taxon>Intramacronucleata</taxon>
        <taxon>Spirotrichea</taxon>
        <taxon>Oligotrichia</taxon>
        <taxon>Strombidiidae</taxon>
        <taxon>Strombidium</taxon>
    </lineage>
</organism>
<dbReference type="PANTHER" id="PTHR12242:SF1">
    <property type="entry name" value="MYND-TYPE DOMAIN-CONTAINING PROTEIN"/>
    <property type="match status" value="1"/>
</dbReference>
<feature type="transmembrane region" description="Helical" evidence="1">
    <location>
        <begin position="12"/>
        <end position="31"/>
    </location>
</feature>
<feature type="transmembrane region" description="Helical" evidence="1">
    <location>
        <begin position="102"/>
        <end position="126"/>
    </location>
</feature>
<name>A0A7S3IHY4_9SPIT</name>
<dbReference type="PANTHER" id="PTHR12242">
    <property type="entry name" value="OS02G0130600 PROTEIN-RELATED"/>
    <property type="match status" value="1"/>
</dbReference>
<keyword evidence="1" id="KW-0472">Membrane</keyword>
<dbReference type="GO" id="GO:0016020">
    <property type="term" value="C:membrane"/>
    <property type="evidence" value="ECO:0007669"/>
    <property type="project" value="TreeGrafter"/>
</dbReference>
<dbReference type="EMBL" id="HBIH01011293">
    <property type="protein sequence ID" value="CAE0324080.1"/>
    <property type="molecule type" value="Transcribed_RNA"/>
</dbReference>
<accession>A0A7S3IHY4</accession>
<proteinExistence type="predicted"/>
<evidence type="ECO:0000256" key="1">
    <source>
        <dbReference type="SAM" id="Phobius"/>
    </source>
</evidence>